<dbReference type="Pfam" id="PF13545">
    <property type="entry name" value="HTH_Crp_2"/>
    <property type="match status" value="1"/>
</dbReference>
<keyword evidence="3" id="KW-0804">Transcription</keyword>
<dbReference type="GO" id="GO:0006355">
    <property type="term" value="P:regulation of DNA-templated transcription"/>
    <property type="evidence" value="ECO:0007669"/>
    <property type="project" value="InterPro"/>
</dbReference>
<evidence type="ECO:0000259" key="4">
    <source>
        <dbReference type="PROSITE" id="PS50042"/>
    </source>
</evidence>
<feature type="domain" description="Cyclic nucleotide-binding" evidence="4">
    <location>
        <begin position="1"/>
        <end position="63"/>
    </location>
</feature>
<sequence length="199" mass="21495">MVEIGTSQSPFHPGDDPSGLFGVVQGGIGVSITSIDDEMHLADVLRAGSWFGYRPFLYGAGRSVKYYFTAIEPSLLAYVSLPDLQAIAAKSAHNQRALFSLSDFALEIATRTIAALMIRNPQRRIAEILARVSVPAGEARDVHSSCVRLTQSQIGEMAALDRKVVNRALGRLVDRGLVQLTYAGVIVPDPAALRAFARQ</sequence>
<feature type="domain" description="HTH crp-type" evidence="5">
    <location>
        <begin position="119"/>
        <end position="191"/>
    </location>
</feature>
<dbReference type="InterPro" id="IPR012318">
    <property type="entry name" value="HTH_CRP"/>
</dbReference>
<comment type="caution">
    <text evidence="6">The sequence shown here is derived from an EMBL/GenBank/DDBJ whole genome shotgun (WGS) entry which is preliminary data.</text>
</comment>
<dbReference type="InterPro" id="IPR036390">
    <property type="entry name" value="WH_DNA-bd_sf"/>
</dbReference>
<evidence type="ECO:0000259" key="5">
    <source>
        <dbReference type="PROSITE" id="PS51063"/>
    </source>
</evidence>
<dbReference type="GO" id="GO:0003677">
    <property type="term" value="F:DNA binding"/>
    <property type="evidence" value="ECO:0007669"/>
    <property type="project" value="UniProtKB-KW"/>
</dbReference>
<dbReference type="InterPro" id="IPR014710">
    <property type="entry name" value="RmlC-like_jellyroll"/>
</dbReference>
<dbReference type="InterPro" id="IPR000595">
    <property type="entry name" value="cNMP-bd_dom"/>
</dbReference>
<proteinExistence type="predicted"/>
<dbReference type="EMBL" id="LZYB01000001">
    <property type="protein sequence ID" value="OBV12168.1"/>
    <property type="molecule type" value="Genomic_DNA"/>
</dbReference>
<dbReference type="Proteomes" id="UP000092484">
    <property type="component" value="Unassembled WGS sequence"/>
</dbReference>
<accession>A0A1A7BHY6</accession>
<dbReference type="CDD" id="cd00038">
    <property type="entry name" value="CAP_ED"/>
    <property type="match status" value="1"/>
</dbReference>
<dbReference type="PROSITE" id="PS50042">
    <property type="entry name" value="CNMP_BINDING_3"/>
    <property type="match status" value="1"/>
</dbReference>
<keyword evidence="7" id="KW-1185">Reference proteome</keyword>
<evidence type="ECO:0000313" key="6">
    <source>
        <dbReference type="EMBL" id="OBV12168.1"/>
    </source>
</evidence>
<dbReference type="SUPFAM" id="SSF51206">
    <property type="entry name" value="cAMP-binding domain-like"/>
    <property type="match status" value="1"/>
</dbReference>
<dbReference type="AlphaFoldDB" id="A0A1A7BHY6"/>
<keyword evidence="2" id="KW-0238">DNA-binding</keyword>
<keyword evidence="1" id="KW-0805">Transcription regulation</keyword>
<name>A0A1A7BHY6_9SPHN</name>
<evidence type="ECO:0000256" key="1">
    <source>
        <dbReference type="ARBA" id="ARBA00023015"/>
    </source>
</evidence>
<dbReference type="SUPFAM" id="SSF46785">
    <property type="entry name" value="Winged helix' DNA-binding domain"/>
    <property type="match status" value="1"/>
</dbReference>
<evidence type="ECO:0000256" key="3">
    <source>
        <dbReference type="ARBA" id="ARBA00023163"/>
    </source>
</evidence>
<gene>
    <name evidence="6" type="ORF">I603_0299</name>
</gene>
<organism evidence="6 7">
    <name type="scientific">Erythrobacter dokdonensis DSW-74</name>
    <dbReference type="NCBI Taxonomy" id="1300349"/>
    <lineage>
        <taxon>Bacteria</taxon>
        <taxon>Pseudomonadati</taxon>
        <taxon>Pseudomonadota</taxon>
        <taxon>Alphaproteobacteria</taxon>
        <taxon>Sphingomonadales</taxon>
        <taxon>Erythrobacteraceae</taxon>
        <taxon>Erythrobacter/Porphyrobacter group</taxon>
        <taxon>Erythrobacter</taxon>
    </lineage>
</organism>
<dbReference type="Gene3D" id="2.60.120.10">
    <property type="entry name" value="Jelly Rolls"/>
    <property type="match status" value="1"/>
</dbReference>
<dbReference type="InterPro" id="IPR018490">
    <property type="entry name" value="cNMP-bd_dom_sf"/>
</dbReference>
<dbReference type="Pfam" id="PF00027">
    <property type="entry name" value="cNMP_binding"/>
    <property type="match status" value="1"/>
</dbReference>
<dbReference type="PROSITE" id="PS51063">
    <property type="entry name" value="HTH_CRP_2"/>
    <property type="match status" value="1"/>
</dbReference>
<reference evidence="6 7" key="1">
    <citation type="submission" date="2016-06" db="EMBL/GenBank/DDBJ databases">
        <title>Genome sequence of Porphyrobacter dokdonensis DSW-74.</title>
        <authorList>
            <person name="Kim J.F."/>
            <person name="Song J.Y."/>
        </authorList>
    </citation>
    <scope>NUCLEOTIDE SEQUENCE [LARGE SCALE GENOMIC DNA]</scope>
    <source>
        <strain evidence="6 7">DSW-74</strain>
    </source>
</reference>
<dbReference type="RefSeq" id="WP_068862044.1">
    <property type="nucleotide sequence ID" value="NZ_LZYB01000001.1"/>
</dbReference>
<protein>
    <submittedName>
        <fullName evidence="6">Putative transcriptional regulator</fullName>
    </submittedName>
</protein>
<evidence type="ECO:0000256" key="2">
    <source>
        <dbReference type="ARBA" id="ARBA00023125"/>
    </source>
</evidence>
<dbReference type="STRING" id="1300349.I603_0299"/>
<evidence type="ECO:0000313" key="7">
    <source>
        <dbReference type="Proteomes" id="UP000092484"/>
    </source>
</evidence>